<comment type="caution">
    <text evidence="6">The sequence shown here is derived from an EMBL/GenBank/DDBJ whole genome shotgun (WGS) entry which is preliminary data.</text>
</comment>
<keyword evidence="1" id="KW-0677">Repeat</keyword>
<feature type="region of interest" description="Disordered" evidence="3">
    <location>
        <begin position="630"/>
        <end position="677"/>
    </location>
</feature>
<dbReference type="InterPro" id="IPR056884">
    <property type="entry name" value="NPHP3-like_N"/>
</dbReference>
<evidence type="ECO:0000313" key="7">
    <source>
        <dbReference type="Proteomes" id="UP000256328"/>
    </source>
</evidence>
<dbReference type="OrthoDB" id="4840035at2759"/>
<keyword evidence="7" id="KW-1185">Reference proteome</keyword>
<dbReference type="EMBL" id="PDLN01000019">
    <property type="protein sequence ID" value="RDW60323.1"/>
    <property type="molecule type" value="Genomic_DNA"/>
</dbReference>
<feature type="domain" description="Nephrocystin 3-like N-terminal" evidence="5">
    <location>
        <begin position="435"/>
        <end position="605"/>
    </location>
</feature>
<keyword evidence="2" id="KW-0175">Coiled coil</keyword>
<accession>A0A3D8QET7</accession>
<gene>
    <name evidence="6" type="ORF">BP5796_11929</name>
</gene>
<feature type="domain" description="DUF7708" evidence="4">
    <location>
        <begin position="138"/>
        <end position="269"/>
    </location>
</feature>
<name>A0A3D8QET7_9HELO</name>
<protein>
    <submittedName>
        <fullName evidence="6">Uncharacterized protein</fullName>
    </submittedName>
</protein>
<feature type="compositionally biased region" description="Polar residues" evidence="3">
    <location>
        <begin position="641"/>
        <end position="665"/>
    </location>
</feature>
<dbReference type="Pfam" id="PF24883">
    <property type="entry name" value="NPHP3_N"/>
    <property type="match status" value="1"/>
</dbReference>
<dbReference type="InterPro" id="IPR056125">
    <property type="entry name" value="DUF7708"/>
</dbReference>
<dbReference type="Proteomes" id="UP000256328">
    <property type="component" value="Unassembled WGS sequence"/>
</dbReference>
<proteinExistence type="predicted"/>
<evidence type="ECO:0000259" key="4">
    <source>
        <dbReference type="Pfam" id="PF24809"/>
    </source>
</evidence>
<evidence type="ECO:0000256" key="2">
    <source>
        <dbReference type="SAM" id="Coils"/>
    </source>
</evidence>
<feature type="coiled-coil region" evidence="2">
    <location>
        <begin position="247"/>
        <end position="310"/>
    </location>
</feature>
<dbReference type="Pfam" id="PF24809">
    <property type="entry name" value="DUF7708"/>
    <property type="match status" value="1"/>
</dbReference>
<sequence length="677" mass="76181">MADNQDVAVVDQHVRRFSLIIAEEDPNDTLSHALGTYAQLTETEQQQANAEAVDWQRWVELQEASQYEKSDRLQKQAERMTVLWKKFHSSFGLEKIVKPGQGPPKVQDLQDIVRGAEQSWAKKQDSGFGKTKEVVENFLILMNEHSNLFSVIPSGDKYLSLITGVITSVVKVAVNKRNIENFFPTAMEMIFDELKTVHKSQMIANTTHMKVLTSDLYIAVFEFLGETMDWYQRKWHRVKLALNQDSMKKVENKVADIQDVIRRIRLESSQVTEVRVSQLKGSARRTENAVYRLEGQLDQMEHKLDGMKDAFGKIAGLFDIFRVGEQGTKLLVANGQDEQYKKRNEYAKLSWRKDSGIDAVQSASAQSPVAPEDSAFIPTKNAANSNEASQLLSLTQDEVERWSSDLDSFLDDGRDEIISAVNTLSSPTLPREVVQELQKWIRQPKSTFLWIEGPVGAATEKQLSYAVIRLCDTLQNAGMPCISFFPRYRRRVQPEASPKSPSRGTALTAVLYSILAQIIRILPVEFEYNARLDETTFRSLDGSLESSSAALDLIASFLPYVTGILCFVIDGLQLVDEPETRSPLKRLVAILRAESKRKLLKVLFTTGGMSVAMKESIRMIEKVDASRMLQGRPGTMPRGFSNLNSLKMPSSSSELRSKAGSTGRISQDFEEDSGDTR</sequence>
<organism evidence="6 7">
    <name type="scientific">Coleophoma crateriformis</name>
    <dbReference type="NCBI Taxonomy" id="565419"/>
    <lineage>
        <taxon>Eukaryota</taxon>
        <taxon>Fungi</taxon>
        <taxon>Dikarya</taxon>
        <taxon>Ascomycota</taxon>
        <taxon>Pezizomycotina</taxon>
        <taxon>Leotiomycetes</taxon>
        <taxon>Helotiales</taxon>
        <taxon>Dermateaceae</taxon>
        <taxon>Coleophoma</taxon>
    </lineage>
</organism>
<reference evidence="6 7" key="1">
    <citation type="journal article" date="2018" name="IMA Fungus">
        <title>IMA Genome-F 9: Draft genome sequence of Annulohypoxylon stygium, Aspergillus mulundensis, Berkeleyomyces basicola (syn. Thielaviopsis basicola), Ceratocystis smalleyi, two Cercospora beticola strains, Coleophoma cylindrospora, Fusarium fracticaudum, Phialophora cf. hyalina, and Morchella septimelata.</title>
        <authorList>
            <person name="Wingfield B.D."/>
            <person name="Bills G.F."/>
            <person name="Dong Y."/>
            <person name="Huang W."/>
            <person name="Nel W.J."/>
            <person name="Swalarsk-Parry B.S."/>
            <person name="Vaghefi N."/>
            <person name="Wilken P.M."/>
            <person name="An Z."/>
            <person name="de Beer Z.W."/>
            <person name="De Vos L."/>
            <person name="Chen L."/>
            <person name="Duong T.A."/>
            <person name="Gao Y."/>
            <person name="Hammerbacher A."/>
            <person name="Kikkert J.R."/>
            <person name="Li Y."/>
            <person name="Li H."/>
            <person name="Li K."/>
            <person name="Li Q."/>
            <person name="Liu X."/>
            <person name="Ma X."/>
            <person name="Naidoo K."/>
            <person name="Pethybridge S.J."/>
            <person name="Sun J."/>
            <person name="Steenkamp E.T."/>
            <person name="van der Nest M.A."/>
            <person name="van Wyk S."/>
            <person name="Wingfield M.J."/>
            <person name="Xiong C."/>
            <person name="Yue Q."/>
            <person name="Zhang X."/>
        </authorList>
    </citation>
    <scope>NUCLEOTIDE SEQUENCE [LARGE SCALE GENOMIC DNA]</scope>
    <source>
        <strain evidence="6 7">BP5796</strain>
    </source>
</reference>
<evidence type="ECO:0000259" key="5">
    <source>
        <dbReference type="Pfam" id="PF24883"/>
    </source>
</evidence>
<feature type="compositionally biased region" description="Acidic residues" evidence="3">
    <location>
        <begin position="668"/>
        <end position="677"/>
    </location>
</feature>
<evidence type="ECO:0000313" key="6">
    <source>
        <dbReference type="EMBL" id="RDW60323.1"/>
    </source>
</evidence>
<evidence type="ECO:0000256" key="3">
    <source>
        <dbReference type="SAM" id="MobiDB-lite"/>
    </source>
</evidence>
<evidence type="ECO:0000256" key="1">
    <source>
        <dbReference type="ARBA" id="ARBA00022737"/>
    </source>
</evidence>
<dbReference type="AlphaFoldDB" id="A0A3D8QET7"/>